<keyword evidence="4 5" id="KW-0472">Membrane</keyword>
<feature type="transmembrane region" description="Helical" evidence="5">
    <location>
        <begin position="289"/>
        <end position="307"/>
    </location>
</feature>
<dbReference type="Pfam" id="PF00916">
    <property type="entry name" value="Sulfate_transp"/>
    <property type="match status" value="1"/>
</dbReference>
<dbReference type="InterPro" id="IPR036513">
    <property type="entry name" value="STAS_dom_sf"/>
</dbReference>
<comment type="caution">
    <text evidence="7">The sequence shown here is derived from an EMBL/GenBank/DDBJ whole genome shotgun (WGS) entry which is preliminary data.</text>
</comment>
<feature type="transmembrane region" description="Helical" evidence="5">
    <location>
        <begin position="169"/>
        <end position="188"/>
    </location>
</feature>
<feature type="transmembrane region" description="Helical" evidence="5">
    <location>
        <begin position="378"/>
        <end position="406"/>
    </location>
</feature>
<evidence type="ECO:0000259" key="6">
    <source>
        <dbReference type="PROSITE" id="PS50801"/>
    </source>
</evidence>
<evidence type="ECO:0000256" key="4">
    <source>
        <dbReference type="ARBA" id="ARBA00023136"/>
    </source>
</evidence>
<evidence type="ECO:0000256" key="5">
    <source>
        <dbReference type="SAM" id="Phobius"/>
    </source>
</evidence>
<dbReference type="InterPro" id="IPR001902">
    <property type="entry name" value="SLC26A/SulP_fam"/>
</dbReference>
<gene>
    <name evidence="7" type="ORF">EFK07_11580</name>
</gene>
<dbReference type="Pfam" id="PF01740">
    <property type="entry name" value="STAS"/>
    <property type="match status" value="1"/>
</dbReference>
<dbReference type="GO" id="GO:0055085">
    <property type="term" value="P:transmembrane transport"/>
    <property type="evidence" value="ECO:0007669"/>
    <property type="project" value="InterPro"/>
</dbReference>
<dbReference type="GO" id="GO:0016020">
    <property type="term" value="C:membrane"/>
    <property type="evidence" value="ECO:0007669"/>
    <property type="project" value="UniProtKB-SubCell"/>
</dbReference>
<dbReference type="InterPro" id="IPR002645">
    <property type="entry name" value="STAS_dom"/>
</dbReference>
<dbReference type="PANTHER" id="PTHR11814">
    <property type="entry name" value="SULFATE TRANSPORTER"/>
    <property type="match status" value="1"/>
</dbReference>
<proteinExistence type="predicted"/>
<keyword evidence="2 5" id="KW-0812">Transmembrane</keyword>
<dbReference type="Gene3D" id="3.30.750.24">
    <property type="entry name" value="STAS domain"/>
    <property type="match status" value="1"/>
</dbReference>
<name>A0A3M8TEP5_PSEPU</name>
<feature type="transmembrane region" description="Helical" evidence="5">
    <location>
        <begin position="21"/>
        <end position="43"/>
    </location>
</feature>
<organism evidence="7 8">
    <name type="scientific">Pseudomonas putida</name>
    <name type="common">Arthrobacter siderocapsulatus</name>
    <dbReference type="NCBI Taxonomy" id="303"/>
    <lineage>
        <taxon>Bacteria</taxon>
        <taxon>Pseudomonadati</taxon>
        <taxon>Pseudomonadota</taxon>
        <taxon>Gammaproteobacteria</taxon>
        <taxon>Pseudomonadales</taxon>
        <taxon>Pseudomonadaceae</taxon>
        <taxon>Pseudomonas</taxon>
    </lineage>
</organism>
<evidence type="ECO:0000313" key="8">
    <source>
        <dbReference type="Proteomes" id="UP000278162"/>
    </source>
</evidence>
<feature type="transmembrane region" description="Helical" evidence="5">
    <location>
        <begin position="49"/>
        <end position="66"/>
    </location>
</feature>
<dbReference type="AlphaFoldDB" id="A0A3M8TEP5"/>
<dbReference type="EMBL" id="RJAI01000026">
    <property type="protein sequence ID" value="RNF89610.1"/>
    <property type="molecule type" value="Genomic_DNA"/>
</dbReference>
<feature type="transmembrane region" description="Helical" evidence="5">
    <location>
        <begin position="97"/>
        <end position="117"/>
    </location>
</feature>
<dbReference type="SUPFAM" id="SSF52091">
    <property type="entry name" value="SpoIIaa-like"/>
    <property type="match status" value="1"/>
</dbReference>
<sequence>MIAVREAWNAGLFKREHWMRNLVSGLIVGVVALPLAMAFAIASGVKPEQGIYTAIIGGLLVSLLGGSRLQIAGPTGAFIVILAGVTAKYGVEGLQLATMMAGAILLVLGITRLGAVIKFIPDPVIVGFTAGIGIIIWVGQWRDFFGLPEIEGGHFHEKLWHLLLALPDLHIATTLLATCSLALLILAPRLPVLKRLPGPLVAMVFATLVQSLFHFDGVATIGTAFGAIPQGLPSLTWPEVSLARVIELIGPAFAIAMLGAIESMLSAVVADGMAGTRHDSNQELIGQGVANLVVPLFGGFAATGAIARTATNIRNGATGPLAGIIHALTLVLIILFLAPLASNIPLCALAAILFVVAYNMSELKHFKRMLQRAPRADIAILLVTFTLTVFSDLVIAVNIGVILAMLQFMRRMASSVEVQQVVEEELANELHSNGQKSLPPGVLVYTIEGPLFFGAAETFERALSQTHTDPELLVICLKRVPFMDITGLQTLEEVIQQLHERQIVVKLCEANGKVLGKLEKAGILRLLGPGHYHQTLGTALLEAKAPAAHN</sequence>
<feature type="transmembrane region" description="Helical" evidence="5">
    <location>
        <begin position="124"/>
        <end position="141"/>
    </location>
</feature>
<keyword evidence="3 5" id="KW-1133">Transmembrane helix</keyword>
<feature type="transmembrane region" description="Helical" evidence="5">
    <location>
        <begin position="327"/>
        <end position="357"/>
    </location>
</feature>
<dbReference type="RefSeq" id="WP_123084376.1">
    <property type="nucleotide sequence ID" value="NZ_RJAI01000026.1"/>
</dbReference>
<feature type="domain" description="STAS" evidence="6">
    <location>
        <begin position="432"/>
        <end position="543"/>
    </location>
</feature>
<protein>
    <submittedName>
        <fullName evidence="7">STAS domain-containing protein</fullName>
    </submittedName>
</protein>
<dbReference type="Proteomes" id="UP000278162">
    <property type="component" value="Unassembled WGS sequence"/>
</dbReference>
<evidence type="ECO:0000313" key="7">
    <source>
        <dbReference type="EMBL" id="RNF89610.1"/>
    </source>
</evidence>
<evidence type="ECO:0000256" key="1">
    <source>
        <dbReference type="ARBA" id="ARBA00004141"/>
    </source>
</evidence>
<dbReference type="CDD" id="cd07042">
    <property type="entry name" value="STAS_SulP_like_sulfate_transporter"/>
    <property type="match status" value="1"/>
</dbReference>
<reference evidence="7 8" key="1">
    <citation type="submission" date="2018-10" db="EMBL/GenBank/DDBJ databases">
        <title>An outbreak of IMP-63 producing strain in France.</title>
        <authorList>
            <person name="Bour M."/>
            <person name="Liapis E."/>
            <person name="Plesiat P."/>
        </authorList>
    </citation>
    <scope>NUCLEOTIDE SEQUENCE [LARGE SCALE GENOMIC DNA]</scope>
    <source>
        <strain evidence="7 8">12917</strain>
    </source>
</reference>
<feature type="transmembrane region" description="Helical" evidence="5">
    <location>
        <begin position="71"/>
        <end position="91"/>
    </location>
</feature>
<evidence type="ECO:0000256" key="2">
    <source>
        <dbReference type="ARBA" id="ARBA00022692"/>
    </source>
</evidence>
<dbReference type="InterPro" id="IPR011547">
    <property type="entry name" value="SLC26A/SulP_dom"/>
</dbReference>
<accession>A0A3M8TEP5</accession>
<comment type="subcellular location">
    <subcellularLocation>
        <location evidence="1">Membrane</location>
        <topology evidence="1">Multi-pass membrane protein</topology>
    </subcellularLocation>
</comment>
<dbReference type="PROSITE" id="PS50801">
    <property type="entry name" value="STAS"/>
    <property type="match status" value="1"/>
</dbReference>
<evidence type="ECO:0000256" key="3">
    <source>
        <dbReference type="ARBA" id="ARBA00022989"/>
    </source>
</evidence>
<feature type="transmembrane region" description="Helical" evidence="5">
    <location>
        <begin position="248"/>
        <end position="269"/>
    </location>
</feature>